<gene>
    <name evidence="2" type="ORF">PVMG_06230</name>
</gene>
<proteinExistence type="predicted"/>
<accession>A0A0J9TJG6</accession>
<protein>
    <submittedName>
        <fullName evidence="2">Uncharacterized protein</fullName>
    </submittedName>
</protein>
<reference evidence="2 3" key="1">
    <citation type="submission" date="2011-08" db="EMBL/GenBank/DDBJ databases">
        <title>The Genome Sequence of Plasmodium vivax Mauritania I.</title>
        <authorList>
            <consortium name="The Broad Institute Genome Sequencing Platform"/>
            <consortium name="The Broad Institute Genome Sequencing Center for Infectious Disease"/>
            <person name="Neafsey D."/>
            <person name="Carlton J."/>
            <person name="Barnwell J."/>
            <person name="Collins W."/>
            <person name="Escalante A."/>
            <person name="Mullikin J."/>
            <person name="Saul A."/>
            <person name="Guigo R."/>
            <person name="Camara F."/>
            <person name="Young S.K."/>
            <person name="Zeng Q."/>
            <person name="Gargeya S."/>
            <person name="Fitzgerald M."/>
            <person name="Haas B."/>
            <person name="Abouelleil A."/>
            <person name="Alvarado L."/>
            <person name="Arachchi H.M."/>
            <person name="Berlin A."/>
            <person name="Brown A."/>
            <person name="Chapman S.B."/>
            <person name="Chen Z."/>
            <person name="Dunbar C."/>
            <person name="Freedman E."/>
            <person name="Gearin G."/>
            <person name="Gellesch M."/>
            <person name="Goldberg J."/>
            <person name="Griggs A."/>
            <person name="Gujja S."/>
            <person name="Heiman D."/>
            <person name="Howarth C."/>
            <person name="Larson L."/>
            <person name="Lui A."/>
            <person name="MacDonald P.J.P."/>
            <person name="Montmayeur A."/>
            <person name="Murphy C."/>
            <person name="Neiman D."/>
            <person name="Pearson M."/>
            <person name="Priest M."/>
            <person name="Roberts A."/>
            <person name="Saif S."/>
            <person name="Shea T."/>
            <person name="Shenoy N."/>
            <person name="Sisk P."/>
            <person name="Stolte C."/>
            <person name="Sykes S."/>
            <person name="Wortman J."/>
            <person name="Nusbaum C."/>
            <person name="Birren B."/>
        </authorList>
    </citation>
    <scope>NUCLEOTIDE SEQUENCE [LARGE SCALE GENOMIC DNA]</scope>
    <source>
        <strain evidence="2 3">Mauritania I</strain>
    </source>
</reference>
<feature type="non-terminal residue" evidence="2">
    <location>
        <position position="1"/>
    </location>
</feature>
<dbReference type="Proteomes" id="UP000053776">
    <property type="component" value="Unassembled WGS sequence"/>
</dbReference>
<evidence type="ECO:0000313" key="3">
    <source>
        <dbReference type="Proteomes" id="UP000053776"/>
    </source>
</evidence>
<organism evidence="2 3">
    <name type="scientific">Plasmodium vivax Mauritania I</name>
    <dbReference type="NCBI Taxonomy" id="1035515"/>
    <lineage>
        <taxon>Eukaryota</taxon>
        <taxon>Sar</taxon>
        <taxon>Alveolata</taxon>
        <taxon>Apicomplexa</taxon>
        <taxon>Aconoidasida</taxon>
        <taxon>Haemosporida</taxon>
        <taxon>Plasmodiidae</taxon>
        <taxon>Plasmodium</taxon>
        <taxon>Plasmodium (Plasmodium)</taxon>
    </lineage>
</organism>
<sequence length="236" mass="27734">YNAARLFSVYEPILSSSYTGNSSPNNTWCDSSVKIFEKFEDRNKKNICETSIKYLEQIKKNQDNNYISNGCKYLYYKLYETVYNNSEYSDITYEFYKKLLKEYISKETNTFEDNTEKINDNIFGKLKNLDELYDNFNKYKKSEECNIGSCGCAQKCAEIYKTYQRECSRNYNTPFCVELQKFGENFNEDIRGNVDCNQKIKELQLFNKYNSIIVIIGSGVVLAFIVFSLLILYKVS</sequence>
<name>A0A0J9TJG6_PLAVI</name>
<keyword evidence="1" id="KW-1133">Transmembrane helix</keyword>
<evidence type="ECO:0000256" key="1">
    <source>
        <dbReference type="SAM" id="Phobius"/>
    </source>
</evidence>
<evidence type="ECO:0000313" key="2">
    <source>
        <dbReference type="EMBL" id="KMZ94887.1"/>
    </source>
</evidence>
<keyword evidence="1" id="KW-0812">Transmembrane</keyword>
<dbReference type="EMBL" id="KQ235013">
    <property type="protein sequence ID" value="KMZ94887.1"/>
    <property type="molecule type" value="Genomic_DNA"/>
</dbReference>
<keyword evidence="1" id="KW-0472">Membrane</keyword>
<dbReference type="OrthoDB" id="386473at2759"/>
<dbReference type="AlphaFoldDB" id="A0A0J9TJG6"/>
<feature type="transmembrane region" description="Helical" evidence="1">
    <location>
        <begin position="209"/>
        <end position="233"/>
    </location>
</feature>